<proteinExistence type="evidence at transcript level"/>
<reference evidence="1" key="1">
    <citation type="submission" date="2012-05" db="EMBL/GenBank/DDBJ databases">
        <authorList>
            <person name="Krishnakumar V."/>
            <person name="Cheung F."/>
            <person name="Xiao Y."/>
            <person name="Chan A."/>
            <person name="Moskal W.A."/>
            <person name="Town C.D."/>
        </authorList>
    </citation>
    <scope>NUCLEOTIDE SEQUENCE</scope>
</reference>
<accession>I3SJV8</accession>
<dbReference type="AlphaFoldDB" id="I3SJV8"/>
<organism evidence="1">
    <name type="scientific">Medicago truncatula</name>
    <name type="common">Barrel medic</name>
    <name type="synonym">Medicago tribuloides</name>
    <dbReference type="NCBI Taxonomy" id="3880"/>
    <lineage>
        <taxon>Eukaryota</taxon>
        <taxon>Viridiplantae</taxon>
        <taxon>Streptophyta</taxon>
        <taxon>Embryophyta</taxon>
        <taxon>Tracheophyta</taxon>
        <taxon>Spermatophyta</taxon>
        <taxon>Magnoliopsida</taxon>
        <taxon>eudicotyledons</taxon>
        <taxon>Gunneridae</taxon>
        <taxon>Pentapetalae</taxon>
        <taxon>rosids</taxon>
        <taxon>fabids</taxon>
        <taxon>Fabales</taxon>
        <taxon>Fabaceae</taxon>
        <taxon>Papilionoideae</taxon>
        <taxon>50 kb inversion clade</taxon>
        <taxon>NPAAA clade</taxon>
        <taxon>Hologalegina</taxon>
        <taxon>IRL clade</taxon>
        <taxon>Trifolieae</taxon>
        <taxon>Medicago</taxon>
    </lineage>
</organism>
<protein>
    <submittedName>
        <fullName evidence="1">Uncharacterized protein</fullName>
    </submittedName>
</protein>
<evidence type="ECO:0000313" key="1">
    <source>
        <dbReference type="EMBL" id="AFK40550.1"/>
    </source>
</evidence>
<name>I3SJV8_MEDTR</name>
<dbReference type="EMBL" id="BT140755">
    <property type="protein sequence ID" value="AFK40550.1"/>
    <property type="molecule type" value="mRNA"/>
</dbReference>
<sequence>MKSLAVVPSSGIDMSPFMPPQQLCPITTIFSTFKCKTAYSMAAPAPEYLVLSNGGTMLAMLRTTKASPGWKSKMWEGHTLESEQANTINFGLWPLASSPYSSGFFKNFSVLKLTNPDRILSSGLNGFEPLASNSAVSSLIFTAAISPSSAFSLRSLVRVAMESSNVSPAMSCF</sequence>